<dbReference type="RefSeq" id="WP_045055110.1">
    <property type="nucleotide sequence ID" value="NZ_CAWMDP010000056.1"/>
</dbReference>
<evidence type="ECO:0000313" key="2">
    <source>
        <dbReference type="Proteomes" id="UP000032452"/>
    </source>
</evidence>
<protein>
    <submittedName>
        <fullName evidence="1">Uncharacterized protein</fullName>
    </submittedName>
</protein>
<comment type="caution">
    <text evidence="1">The sequence shown here is derived from an EMBL/GenBank/DDBJ whole genome shotgun (WGS) entry which is preliminary data.</text>
</comment>
<sequence>MTQLILFKVENDQGEYETKSLSFTDKPVSPYYPRGNAKGVNQYFRFSYRDGEQMKHLHIPGGNTRSPLAISRAKKILTFIEEGATPSQVKDLIKSWQKKPAKFQSLQGIKTSGNTLF</sequence>
<dbReference type="Proteomes" id="UP000032452">
    <property type="component" value="Unassembled WGS sequence"/>
</dbReference>
<dbReference type="OrthoDB" id="582478at2"/>
<accession>A0A0D8ZR77</accession>
<dbReference type="EMBL" id="JYON01000013">
    <property type="protein sequence ID" value="KJH71220.1"/>
    <property type="molecule type" value="Genomic_DNA"/>
</dbReference>
<reference evidence="1 2" key="1">
    <citation type="submission" date="2015-02" db="EMBL/GenBank/DDBJ databases">
        <title>Draft genome of a novel marine cyanobacterium (Chroococcales) isolated from South Atlantic Ocean.</title>
        <authorList>
            <person name="Rigonato J."/>
            <person name="Alvarenga D.O."/>
            <person name="Branco L.H."/>
            <person name="Varani A.M."/>
            <person name="Brandini F.P."/>
            <person name="Fiore M.F."/>
        </authorList>
    </citation>
    <scope>NUCLEOTIDE SEQUENCE [LARGE SCALE GENOMIC DNA]</scope>
    <source>
        <strain evidence="1 2">CENA595</strain>
    </source>
</reference>
<gene>
    <name evidence="1" type="ORF">UH38_13060</name>
</gene>
<dbReference type="AlphaFoldDB" id="A0A0D8ZR77"/>
<name>A0A0D8ZR77_9CYAN</name>
<organism evidence="1 2">
    <name type="scientific">Aliterella atlantica CENA595</name>
    <dbReference type="NCBI Taxonomy" id="1618023"/>
    <lineage>
        <taxon>Bacteria</taxon>
        <taxon>Bacillati</taxon>
        <taxon>Cyanobacteriota</taxon>
        <taxon>Cyanophyceae</taxon>
        <taxon>Chroococcidiopsidales</taxon>
        <taxon>Aliterellaceae</taxon>
        <taxon>Aliterella</taxon>
    </lineage>
</organism>
<keyword evidence="2" id="KW-1185">Reference proteome</keyword>
<evidence type="ECO:0000313" key="1">
    <source>
        <dbReference type="EMBL" id="KJH71220.1"/>
    </source>
</evidence>
<proteinExistence type="predicted"/>
<dbReference type="STRING" id="1618023.UH38_13060"/>